<evidence type="ECO:0000256" key="1">
    <source>
        <dbReference type="SAM" id="MobiDB-lite"/>
    </source>
</evidence>
<evidence type="ECO:0000313" key="3">
    <source>
        <dbReference type="Proteomes" id="UP000614424"/>
    </source>
</evidence>
<feature type="region of interest" description="Disordered" evidence="1">
    <location>
        <begin position="1"/>
        <end position="30"/>
    </location>
</feature>
<gene>
    <name evidence="2" type="ORF">H8E41_05505</name>
</gene>
<sequence length="354" mass="39367">MKIADPAGSPTISSSIERHASQPQGNQKGPEFAVGDLLKARILQIQENGNILLQVKGQTFSARSLVSLNPGDELWLEVRAAGDSPLLALAGKKGAAHEFIKNFFFHVTSKEGLLDRFSSSFPLSQNTLTAEENLSLGRLFLHLLSSVTSEKPDADAVKLMALLYGAVRQPQGKTESAVSDLLKEISIFSSLSKNIVPTFFKEAVEDTFKTAEMHQQLNSSRASLPGEAPFYLFPCFFAREESWGEWIFSLREESGPEKEFSLDFYLEMSRMGPISFHLESRDTSMRGEFRMGGEEVRIHMEKQLPELKRILGNLGYDPVLLRCLVSEHNTPEEIKKKLTSKAGLHTFSLLDVTA</sequence>
<organism evidence="2 3">
    <name type="scientific">Candidatus Desulfobia pelagia</name>
    <dbReference type="NCBI Taxonomy" id="2841692"/>
    <lineage>
        <taxon>Bacteria</taxon>
        <taxon>Pseudomonadati</taxon>
        <taxon>Thermodesulfobacteriota</taxon>
        <taxon>Desulfobulbia</taxon>
        <taxon>Desulfobulbales</taxon>
        <taxon>Desulfobulbaceae</taxon>
        <taxon>Candidatus Desulfobia</taxon>
    </lineage>
</organism>
<comment type="caution">
    <text evidence="2">The sequence shown here is derived from an EMBL/GenBank/DDBJ whole genome shotgun (WGS) entry which is preliminary data.</text>
</comment>
<evidence type="ECO:0000313" key="2">
    <source>
        <dbReference type="EMBL" id="MBC8317341.1"/>
    </source>
</evidence>
<reference evidence="2 3" key="1">
    <citation type="submission" date="2020-08" db="EMBL/GenBank/DDBJ databases">
        <title>Bridging the membrane lipid divide: bacteria of the FCB group superphylum have the potential to synthesize archaeal ether lipids.</title>
        <authorList>
            <person name="Villanueva L."/>
            <person name="Von Meijenfeldt F.A.B."/>
            <person name="Westbye A.B."/>
            <person name="Yadav S."/>
            <person name="Hopmans E.C."/>
            <person name="Dutilh B.E."/>
            <person name="Sinninghe Damste J.S."/>
        </authorList>
    </citation>
    <scope>NUCLEOTIDE SEQUENCE [LARGE SCALE GENOMIC DNA]</scope>
    <source>
        <strain evidence="2">NIOZ-UU47</strain>
    </source>
</reference>
<evidence type="ECO:0008006" key="4">
    <source>
        <dbReference type="Google" id="ProtNLM"/>
    </source>
</evidence>
<dbReference type="EMBL" id="JACNJZ010000083">
    <property type="protein sequence ID" value="MBC8317341.1"/>
    <property type="molecule type" value="Genomic_DNA"/>
</dbReference>
<name>A0A8J6NAH9_9BACT</name>
<protein>
    <recommendedName>
        <fullName evidence="4">Flagellar hook-length control protein FliK</fullName>
    </recommendedName>
</protein>
<feature type="compositionally biased region" description="Polar residues" evidence="1">
    <location>
        <begin position="10"/>
        <end position="27"/>
    </location>
</feature>
<dbReference type="AlphaFoldDB" id="A0A8J6NAH9"/>
<proteinExistence type="predicted"/>
<dbReference type="Proteomes" id="UP000614424">
    <property type="component" value="Unassembled WGS sequence"/>
</dbReference>
<accession>A0A8J6NAH9</accession>